<proteinExistence type="predicted"/>
<dbReference type="SUPFAM" id="SSF53098">
    <property type="entry name" value="Ribonuclease H-like"/>
    <property type="match status" value="1"/>
</dbReference>
<dbReference type="InterPro" id="IPR012337">
    <property type="entry name" value="RNaseH-like_sf"/>
</dbReference>
<dbReference type="AlphaFoldDB" id="A0A397UV54"/>
<sequence>TIKLYLITKTKSLGSQNRHFKEKTSHRISSIRSLVSRSKKFSANNFKKQVKELFKSNNQYYSPDMIWLTTKLAQVGQVSIRSTVEYTRLIYEFLTGEPPKGWLSRGRVTTWHKQVSELAISNLAKNTQQTSVFGISADESTRGQDKNLIICFMYWDKEQNYPIASMVSLQIIKRCNADTIAKSVIDICHRYQLNTQKCATWLTDNTAYMSNGAIVKLNKLANSNSIRIGCGLHIINIVFTNFENEAFGHVSGFSRKPYPFNLLYLTWHLHDGYGNNNSVKFGNHFFNPLMEFIVGQDNVPRIFNGKDWINLPPGRRAHEMPDKVQEWLDFLTDATNNFDIFFSEELLEALELLNEIEFGETFNSLEKGMKKALLHFEKWIVQWLKLPLSVCRLGGNYAQSFTRSFRHVILNLPTVFEPSK</sequence>
<keyword evidence="2" id="KW-1185">Reference proteome</keyword>
<dbReference type="EMBL" id="QKWP01000901">
    <property type="protein sequence ID" value="RIB13682.1"/>
    <property type="molecule type" value="Genomic_DNA"/>
</dbReference>
<dbReference type="Proteomes" id="UP000266673">
    <property type="component" value="Unassembled WGS sequence"/>
</dbReference>
<comment type="caution">
    <text evidence="1">The sequence shown here is derived from an EMBL/GenBank/DDBJ whole genome shotgun (WGS) entry which is preliminary data.</text>
</comment>
<name>A0A397UV54_9GLOM</name>
<dbReference type="OrthoDB" id="10023262at2759"/>
<organism evidence="1 2">
    <name type="scientific">Gigaspora rosea</name>
    <dbReference type="NCBI Taxonomy" id="44941"/>
    <lineage>
        <taxon>Eukaryota</taxon>
        <taxon>Fungi</taxon>
        <taxon>Fungi incertae sedis</taxon>
        <taxon>Mucoromycota</taxon>
        <taxon>Glomeromycotina</taxon>
        <taxon>Glomeromycetes</taxon>
        <taxon>Diversisporales</taxon>
        <taxon>Gigasporaceae</taxon>
        <taxon>Gigaspora</taxon>
    </lineage>
</organism>
<feature type="non-terminal residue" evidence="1">
    <location>
        <position position="1"/>
    </location>
</feature>
<gene>
    <name evidence="1" type="ORF">C2G38_2324984</name>
</gene>
<accession>A0A397UV54</accession>
<evidence type="ECO:0000313" key="1">
    <source>
        <dbReference type="EMBL" id="RIB13682.1"/>
    </source>
</evidence>
<protein>
    <submittedName>
        <fullName evidence="1">Uncharacterized protein</fullName>
    </submittedName>
</protein>
<reference evidence="1 2" key="1">
    <citation type="submission" date="2018-06" db="EMBL/GenBank/DDBJ databases">
        <title>Comparative genomics reveals the genomic features of Rhizophagus irregularis, R. cerebriforme, R. diaphanum and Gigaspora rosea, and their symbiotic lifestyle signature.</title>
        <authorList>
            <person name="Morin E."/>
            <person name="San Clemente H."/>
            <person name="Chen E.C.H."/>
            <person name="De La Providencia I."/>
            <person name="Hainaut M."/>
            <person name="Kuo A."/>
            <person name="Kohler A."/>
            <person name="Murat C."/>
            <person name="Tang N."/>
            <person name="Roy S."/>
            <person name="Loubradou J."/>
            <person name="Henrissat B."/>
            <person name="Grigoriev I.V."/>
            <person name="Corradi N."/>
            <person name="Roux C."/>
            <person name="Martin F.M."/>
        </authorList>
    </citation>
    <scope>NUCLEOTIDE SEQUENCE [LARGE SCALE GENOMIC DNA]</scope>
    <source>
        <strain evidence="1 2">DAOM 194757</strain>
    </source>
</reference>
<evidence type="ECO:0000313" key="2">
    <source>
        <dbReference type="Proteomes" id="UP000266673"/>
    </source>
</evidence>